<dbReference type="Proteomes" id="UP000287033">
    <property type="component" value="Unassembled WGS sequence"/>
</dbReference>
<dbReference type="InterPro" id="IPR040457">
    <property type="entry name" value="GCP_C"/>
</dbReference>
<dbReference type="InterPro" id="IPR041470">
    <property type="entry name" value="GCP_N"/>
</dbReference>
<keyword evidence="15" id="KW-1185">Reference proteome</keyword>
<dbReference type="Gene3D" id="1.20.120.1900">
    <property type="entry name" value="Gamma-tubulin complex, C-terminal domain"/>
    <property type="match status" value="1"/>
</dbReference>
<comment type="function">
    <text evidence="7">Component of the gamma-tubulin ring complex (gTuRC) which mediates microtubule nucleation. The gTuRC regulates the minus-end nucleation of alpha-beta tubulin heterodimers that grow into microtubule protafilaments, a critical step in centrosome duplication and spindle formation.</text>
</comment>
<keyword evidence="5" id="KW-0206">Cytoskeleton</keyword>
<evidence type="ECO:0000313" key="15">
    <source>
        <dbReference type="Proteomes" id="UP000287033"/>
    </source>
</evidence>
<evidence type="ECO:0000256" key="2">
    <source>
        <dbReference type="ARBA" id="ARBA00010337"/>
    </source>
</evidence>
<comment type="caution">
    <text evidence="14">The sequence shown here is derived from an EMBL/GenBank/DDBJ whole genome shotgun (WGS) entry which is preliminary data.</text>
</comment>
<proteinExistence type="inferred from homology"/>
<protein>
    <recommendedName>
        <fullName evidence="6">Gamma-tubulin complex component 6</fullName>
    </recommendedName>
</protein>
<evidence type="ECO:0000313" key="14">
    <source>
        <dbReference type="EMBL" id="GCC33998.1"/>
    </source>
</evidence>
<evidence type="ECO:0000259" key="13">
    <source>
        <dbReference type="Pfam" id="PF19340"/>
    </source>
</evidence>
<feature type="domain" description="Gamma tubulin complex component C-terminal" evidence="11">
    <location>
        <begin position="1491"/>
        <end position="1790"/>
    </location>
</feature>
<reference evidence="14 15" key="1">
    <citation type="journal article" date="2018" name="Nat. Ecol. Evol.">
        <title>Shark genomes provide insights into elasmobranch evolution and the origin of vertebrates.</title>
        <authorList>
            <person name="Hara Y"/>
            <person name="Yamaguchi K"/>
            <person name="Onimaru K"/>
            <person name="Kadota M"/>
            <person name="Koyanagi M"/>
            <person name="Keeley SD"/>
            <person name="Tatsumi K"/>
            <person name="Tanaka K"/>
            <person name="Motone F"/>
            <person name="Kageyama Y"/>
            <person name="Nozu R"/>
            <person name="Adachi N"/>
            <person name="Nishimura O"/>
            <person name="Nakagawa R"/>
            <person name="Tanegashima C"/>
            <person name="Kiyatake I"/>
            <person name="Matsumoto R"/>
            <person name="Murakumo K"/>
            <person name="Nishida K"/>
            <person name="Terakita A"/>
            <person name="Kuratani S"/>
            <person name="Sato K"/>
            <person name="Hyodo S Kuraku.S."/>
        </authorList>
    </citation>
    <scope>NUCLEOTIDE SEQUENCE [LARGE SCALE GENOMIC DNA]</scope>
</reference>
<evidence type="ECO:0000256" key="10">
    <source>
        <dbReference type="SAM" id="MobiDB-lite"/>
    </source>
</evidence>
<feature type="region of interest" description="Disordered" evidence="10">
    <location>
        <begin position="1285"/>
        <end position="1320"/>
    </location>
</feature>
<feature type="coiled-coil region" evidence="9">
    <location>
        <begin position="660"/>
        <end position="780"/>
    </location>
</feature>
<organism evidence="14 15">
    <name type="scientific">Chiloscyllium punctatum</name>
    <name type="common">Brownbanded bambooshark</name>
    <name type="synonym">Hemiscyllium punctatum</name>
    <dbReference type="NCBI Taxonomy" id="137246"/>
    <lineage>
        <taxon>Eukaryota</taxon>
        <taxon>Metazoa</taxon>
        <taxon>Chordata</taxon>
        <taxon>Craniata</taxon>
        <taxon>Vertebrata</taxon>
        <taxon>Chondrichthyes</taxon>
        <taxon>Elasmobranchii</taxon>
        <taxon>Galeomorphii</taxon>
        <taxon>Galeoidea</taxon>
        <taxon>Orectolobiformes</taxon>
        <taxon>Hemiscylliidae</taxon>
        <taxon>Chiloscyllium</taxon>
    </lineage>
</organism>
<comment type="subcellular location">
    <subcellularLocation>
        <location evidence="1">Cytoplasm</location>
        <location evidence="1">Cytoskeleton</location>
        <location evidence="1">Microtubule organizing center</location>
        <location evidence="1">Centrosome</location>
    </subcellularLocation>
</comment>
<comment type="subunit">
    <text evidence="8">Component of the gamma-tubulin ring complex (gTuRC) consisting of TUBGCP2, TUBGCP3, TUBGCP4, TUBGCP5 and TUBGCP6 and gamma-tubulin TUBG1 or TUBG2. TUBGCP2, TUBGCP3, TUBGCP4, TUBGCP5 and TUBGCP6 assemble in a 5:5:2:1:1 stoichiometry; each is associated with a gamma-tubulin, thereby arranging 14 gamma-tubulins in a helical manner. Gamma-tubulin at the first position is blocked by TUBGCP3 at the last position, allowing 13 protafilaments to grow into a microtubule. The gTuRC (via TUBGCP3 and TUBGCP6) interacts with ACTB and MZT1; the interactions form a luminal bridge that stabilizes the initial structure during complex assembly. The gTuRC (via TUBGCP2) interacts with MZT2A/MZT2B and CDK5RAP2 (via CM1 motif); the interactions play a role in gTuRC activation.</text>
</comment>
<dbReference type="OrthoDB" id="775571at2759"/>
<dbReference type="GO" id="GO:0043015">
    <property type="term" value="F:gamma-tubulin binding"/>
    <property type="evidence" value="ECO:0007669"/>
    <property type="project" value="InterPro"/>
</dbReference>
<evidence type="ECO:0000256" key="9">
    <source>
        <dbReference type="SAM" id="Coils"/>
    </source>
</evidence>
<gene>
    <name evidence="14" type="ORF">chiPu_0012471</name>
</gene>
<feature type="compositionally biased region" description="Polar residues" evidence="10">
    <location>
        <begin position="272"/>
        <end position="289"/>
    </location>
</feature>
<feature type="domain" description="Gamma-tubulin complex component 6 N-terminal" evidence="13">
    <location>
        <begin position="39"/>
        <end position="351"/>
    </location>
</feature>
<dbReference type="Pfam" id="PF04130">
    <property type="entry name" value="GCP_C_terminal"/>
    <property type="match status" value="1"/>
</dbReference>
<evidence type="ECO:0000256" key="4">
    <source>
        <dbReference type="ARBA" id="ARBA00022701"/>
    </source>
</evidence>
<keyword evidence="4" id="KW-0493">Microtubule</keyword>
<feature type="region of interest" description="Disordered" evidence="10">
    <location>
        <begin position="268"/>
        <end position="290"/>
    </location>
</feature>
<dbReference type="GO" id="GO:0031122">
    <property type="term" value="P:cytoplasmic microtubule organization"/>
    <property type="evidence" value="ECO:0007669"/>
    <property type="project" value="TreeGrafter"/>
</dbReference>
<dbReference type="GO" id="GO:0007020">
    <property type="term" value="P:microtubule nucleation"/>
    <property type="evidence" value="ECO:0007669"/>
    <property type="project" value="InterPro"/>
</dbReference>
<evidence type="ECO:0000259" key="12">
    <source>
        <dbReference type="Pfam" id="PF17681"/>
    </source>
</evidence>
<dbReference type="STRING" id="137246.A0A401SUE3"/>
<comment type="similarity">
    <text evidence="2">Belongs to the TUBGCP family.</text>
</comment>
<name>A0A401SUE3_CHIPU</name>
<evidence type="ECO:0000256" key="7">
    <source>
        <dbReference type="ARBA" id="ARBA00093416"/>
    </source>
</evidence>
<dbReference type="PANTHER" id="PTHR19302">
    <property type="entry name" value="GAMMA TUBULIN COMPLEX PROTEIN"/>
    <property type="match status" value="1"/>
</dbReference>
<dbReference type="InterPro" id="IPR007259">
    <property type="entry name" value="GCP"/>
</dbReference>
<dbReference type="FunFam" id="1.20.120.1900:FF:000004">
    <property type="entry name" value="gamma-tubulin complex component 6 isoform X1"/>
    <property type="match status" value="1"/>
</dbReference>
<dbReference type="EMBL" id="BEZZ01000559">
    <property type="protein sequence ID" value="GCC33998.1"/>
    <property type="molecule type" value="Genomic_DNA"/>
</dbReference>
<sequence>MSAISETTTASITQLFGDLCEAQMTGLSWKCYLGKRRLNRRQFKENLKRVVYNTLFINLFREEASPKYQSDISKLPVRNKILMLSFNLRVAGLGMEADRLEDLTDQLEKSVCMSQSDLNSVLELLIELAGTGPYQLQPQKRDYFLNNKNVGRNVKLQGYDHYDVSLFESGLLSFNSNEDFQFHDNVQRTLQLMDAKPGTGLPGIGLFSHNYLAGDKYEKETRVSLFGALVRSRTCEMEIKLDLPAVPDNIDITGLKIRVPQSIDQSEDEGFQSASNLTPDSQSEPSTSPDIDIWSAVLTYEPSKYRCWELIGCPPGKKEEPYLTEAGREAFDRFYQLRKSELQLIGGTLLQPTPAILQKESELVKDVLNVLIGVASMTFSLNQSLQAFVVKQGVYVSGTSPESMYNLLSELAENGTYYTRLSHFSLQPILDSTYNKGLVFQAFTSGLRKYLQYYRACVLSTPPSLSLLPIVFLFRKLGRQLRYLSELCCIGSGALGGNSSLFPTGVKLLSYLYKEALNNCSNEHYPVLLSLLKSSCEPYTRFVYDWVYSGICRDAYGEFMIQVNEDYLNFRDKHYWTNGYVLASKEVEECVPLFLAHVAYDIYICGKTINLLKLCCPMHYICWSDIPVPSISVTFSLEELEEIERDSALYVSQMERIARYNSISREAENLRKEIAQQELIVQAQRTATRAMAAFRTNQIAERKASDVKKREQFLELKEQLEKDIERRNAAKRQEMEKDLMQLQAFRDQEIKKEELERRARQQLIEHYSNLSEEAAKREQRALWKIQRHKLETARTDFFHNDQKKLQALLERLPFGDQREKLDVIAGLDQRQHEPLNKGSDSQELSVEATSYENRILNEKENLYAPVNEAASTVAAQTDLLLFQEVPLQSRVHLYKVEPRHEASLDSDSQDQPICSNPNQKEVSLLDISFEDFLPSEQQQPGTILETVKQDPILDLALKEIGSELSDEKKDIAIDKDKYDFSISSMASAASHKILQGKKPSEVDLGMPQWQVHGHHSASHIRAAGYTTDHMPSGPHTNIHGSVPHSNLNTSEYIASVEPARPQWNVHGHVSESNIRVSDHMSNVEPSRPRWNIHGHVSKSSIQVGEHVSNIEQSWPQANIHGHASQANIQVGEYVSNVEPYRARWNIHGHVSQSNIQLGMSVSGSAPSEAQWNICSESAQPPINIGQPAPNVETPVFGCASFQHPSYSNIRIGEWSPDVEANLIPRQKACVGPSTGSTMQEILYNKEIQVGRVVSNKSDEIQNANVIHTISPEEKVENTVKSKLGTTLQSPELDLNENQNEVKNESQGNCENPKNGSSENAASLQPLQITCSQDENKNSLELHRVCPQERNECDSESTEQVLMDTASDHVSFATQPIQEAAIETSTWEKEQAYLKSLADQYCVEHYRDNYELMSEPPITHLLQNVISEPDLLPLDPSVRRATDATAVQASSLISLPVLMKHSITAPLIAQASLVNKAIIDYLFVELNIEQNFEALRHFLLMEDGEFAQSLSDMLFEKLGSGQTPGELLNPLVLNSILNKALQYSLHGDSKLASNLTFALKYLPEVFKPNASDALNCLELRYKVNWPLNIVITESCMSKYNKIFSFLLQLKHMFWTLKDVWFHLKRTALVNRSSNSVQFHQLQLYRHEMQHFVKVIQGYIANQILHVTWCEFGHKLSSVGNLDELHRTHAEYLNKGIFRGLLTEKAAPVMNIIHNIFSLILKFRSQLISEAWQYDAEKQMTIHPNFTVMQQSYKTFKHYSHFLFKVVTKLVNRGYQPHLEDFLLRINFNNYYLDV</sequence>
<evidence type="ECO:0000256" key="8">
    <source>
        <dbReference type="ARBA" id="ARBA00093551"/>
    </source>
</evidence>
<dbReference type="GO" id="GO:0051321">
    <property type="term" value="P:meiotic cell cycle"/>
    <property type="evidence" value="ECO:0007669"/>
    <property type="project" value="TreeGrafter"/>
</dbReference>
<dbReference type="GO" id="GO:0051011">
    <property type="term" value="F:microtubule minus-end binding"/>
    <property type="evidence" value="ECO:0007669"/>
    <property type="project" value="TreeGrafter"/>
</dbReference>
<evidence type="ECO:0000256" key="3">
    <source>
        <dbReference type="ARBA" id="ARBA00022490"/>
    </source>
</evidence>
<dbReference type="GO" id="GO:0051225">
    <property type="term" value="P:spindle assembly"/>
    <property type="evidence" value="ECO:0007669"/>
    <property type="project" value="TreeGrafter"/>
</dbReference>
<accession>A0A401SUE3</accession>
<dbReference type="Pfam" id="PF17681">
    <property type="entry name" value="GCP_N_terminal"/>
    <property type="match status" value="1"/>
</dbReference>
<keyword evidence="9" id="KW-0175">Coiled coil</keyword>
<evidence type="ECO:0000256" key="1">
    <source>
        <dbReference type="ARBA" id="ARBA00004300"/>
    </source>
</evidence>
<dbReference type="GO" id="GO:0000930">
    <property type="term" value="C:gamma-tubulin complex"/>
    <property type="evidence" value="ECO:0007669"/>
    <property type="project" value="TreeGrafter"/>
</dbReference>
<dbReference type="GO" id="GO:0005813">
    <property type="term" value="C:centrosome"/>
    <property type="evidence" value="ECO:0007669"/>
    <property type="project" value="UniProtKB-SubCell"/>
</dbReference>
<dbReference type="InterPro" id="IPR042241">
    <property type="entry name" value="GCP_C_sf"/>
</dbReference>
<dbReference type="OMA" id="MAPVNAH"/>
<keyword evidence="3" id="KW-0963">Cytoplasm</keyword>
<evidence type="ECO:0000256" key="6">
    <source>
        <dbReference type="ARBA" id="ARBA00071901"/>
    </source>
</evidence>
<feature type="domain" description="Gamma tubulin complex component protein N-terminal" evidence="12">
    <location>
        <begin position="364"/>
        <end position="631"/>
    </location>
</feature>
<dbReference type="Pfam" id="PF19340">
    <property type="entry name" value="GCP6_N"/>
    <property type="match status" value="1"/>
</dbReference>
<evidence type="ECO:0000256" key="5">
    <source>
        <dbReference type="ARBA" id="ARBA00023212"/>
    </source>
</evidence>
<dbReference type="PANTHER" id="PTHR19302:SF70">
    <property type="entry name" value="GAMMA-TUBULIN COMPLEX COMPONENT 6"/>
    <property type="match status" value="1"/>
</dbReference>
<evidence type="ECO:0000259" key="11">
    <source>
        <dbReference type="Pfam" id="PF04130"/>
    </source>
</evidence>
<dbReference type="GO" id="GO:0005874">
    <property type="term" value="C:microtubule"/>
    <property type="evidence" value="ECO:0007669"/>
    <property type="project" value="UniProtKB-KW"/>
</dbReference>
<dbReference type="InterPro" id="IPR045818">
    <property type="entry name" value="GCP6_N"/>
</dbReference>
<dbReference type="GO" id="GO:0000278">
    <property type="term" value="P:mitotic cell cycle"/>
    <property type="evidence" value="ECO:0007669"/>
    <property type="project" value="TreeGrafter"/>
</dbReference>
<dbReference type="GO" id="GO:0000922">
    <property type="term" value="C:spindle pole"/>
    <property type="evidence" value="ECO:0007669"/>
    <property type="project" value="InterPro"/>
</dbReference>